<dbReference type="GO" id="GO:0003905">
    <property type="term" value="F:alkylbase DNA N-glycosylase activity"/>
    <property type="evidence" value="ECO:0007669"/>
    <property type="project" value="InterPro"/>
</dbReference>
<evidence type="ECO:0000256" key="4">
    <source>
        <dbReference type="ARBA" id="ARBA00023204"/>
    </source>
</evidence>
<dbReference type="NCBIfam" id="TIGR00567">
    <property type="entry name" value="3mg"/>
    <property type="match status" value="1"/>
</dbReference>
<dbReference type="RefSeq" id="WP_089999103.1">
    <property type="nucleotide sequence ID" value="NZ_DAMCDB010000012.1"/>
</dbReference>
<dbReference type="FunFam" id="3.10.300.10:FF:000001">
    <property type="entry name" value="Putative 3-methyladenine DNA glycosylase"/>
    <property type="match status" value="1"/>
</dbReference>
<dbReference type="HAMAP" id="MF_00527">
    <property type="entry name" value="3MGH"/>
    <property type="match status" value="1"/>
</dbReference>
<gene>
    <name evidence="6" type="ORF">SAMN05421856_102459</name>
</gene>
<dbReference type="SUPFAM" id="SSF50486">
    <property type="entry name" value="FMT C-terminal domain-like"/>
    <property type="match status" value="1"/>
</dbReference>
<dbReference type="EMBL" id="FOBV01000002">
    <property type="protein sequence ID" value="SEM33414.1"/>
    <property type="molecule type" value="Genomic_DNA"/>
</dbReference>
<evidence type="ECO:0000256" key="5">
    <source>
        <dbReference type="HAMAP-Rule" id="MF_00527"/>
    </source>
</evidence>
<protein>
    <recommendedName>
        <fullName evidence="5">Putative 3-methyladenine DNA glycosylase</fullName>
        <ecNumber evidence="5">3.2.2.-</ecNumber>
    </recommendedName>
</protein>
<dbReference type="AlphaFoldDB" id="A0A1H7XII0"/>
<evidence type="ECO:0000256" key="1">
    <source>
        <dbReference type="ARBA" id="ARBA00009232"/>
    </source>
</evidence>
<dbReference type="STRING" id="295069.SAMN05421856_102459"/>
<keyword evidence="2 5" id="KW-0227">DNA damage</keyword>
<dbReference type="PANTHER" id="PTHR10429">
    <property type="entry name" value="DNA-3-METHYLADENINE GLYCOSYLASE"/>
    <property type="match status" value="1"/>
</dbReference>
<dbReference type="OrthoDB" id="9794313at2"/>
<dbReference type="GO" id="GO:0003677">
    <property type="term" value="F:DNA binding"/>
    <property type="evidence" value="ECO:0007669"/>
    <property type="project" value="InterPro"/>
</dbReference>
<evidence type="ECO:0000313" key="7">
    <source>
        <dbReference type="Proteomes" id="UP000199450"/>
    </source>
</evidence>
<dbReference type="Proteomes" id="UP000199450">
    <property type="component" value="Unassembled WGS sequence"/>
</dbReference>
<reference evidence="7" key="1">
    <citation type="submission" date="2016-10" db="EMBL/GenBank/DDBJ databases">
        <authorList>
            <person name="Varghese N."/>
            <person name="Submissions S."/>
        </authorList>
    </citation>
    <scope>NUCLEOTIDE SEQUENCE [LARGE SCALE GENOMIC DNA]</scope>
    <source>
        <strain evidence="7">DSM 17453</strain>
    </source>
</reference>
<keyword evidence="7" id="KW-1185">Reference proteome</keyword>
<dbReference type="InterPro" id="IPR011034">
    <property type="entry name" value="Formyl_transferase-like_C_sf"/>
</dbReference>
<dbReference type="CDD" id="cd00540">
    <property type="entry name" value="AAG"/>
    <property type="match status" value="1"/>
</dbReference>
<dbReference type="PANTHER" id="PTHR10429:SF0">
    <property type="entry name" value="DNA-3-METHYLADENINE GLYCOSYLASE"/>
    <property type="match status" value="1"/>
</dbReference>
<keyword evidence="3 5" id="KW-0378">Hydrolase</keyword>
<dbReference type="Pfam" id="PF02245">
    <property type="entry name" value="Pur_DNA_glyco"/>
    <property type="match status" value="1"/>
</dbReference>
<dbReference type="GO" id="GO:0006284">
    <property type="term" value="P:base-excision repair"/>
    <property type="evidence" value="ECO:0007669"/>
    <property type="project" value="InterPro"/>
</dbReference>
<organism evidence="6 7">
    <name type="scientific">Chryseobacterium taichungense</name>
    <dbReference type="NCBI Taxonomy" id="295069"/>
    <lineage>
        <taxon>Bacteria</taxon>
        <taxon>Pseudomonadati</taxon>
        <taxon>Bacteroidota</taxon>
        <taxon>Flavobacteriia</taxon>
        <taxon>Flavobacteriales</taxon>
        <taxon>Weeksellaceae</taxon>
        <taxon>Chryseobacterium group</taxon>
        <taxon>Chryseobacterium</taxon>
    </lineage>
</organism>
<accession>A0A1H7XII0</accession>
<sequence length="205" mass="22748">MNAKKLQKQYFQNPNVIFLAKDLLGKVIFTNKHGEITAGIITETEAYFGIEDRASHAYGGLQTARTAAMYQPGGIAYIYLCYGIHHLLNIVASDYDDPKSILIRSVQPYKGISVIEQRRNKPLSDPSISSGPGSVSKALGIDLSFNKKSLAGDEIWIEDLGMKYNLNEIVSAPRIGVAYAKEHALLSLRFYVKESQYVTHPLKPV</sequence>
<comment type="similarity">
    <text evidence="1 5">Belongs to the DNA glycosylase MPG family.</text>
</comment>
<proteinExistence type="inferred from homology"/>
<evidence type="ECO:0000313" key="6">
    <source>
        <dbReference type="EMBL" id="SEM33414.1"/>
    </source>
</evidence>
<keyword evidence="4 5" id="KW-0234">DNA repair</keyword>
<dbReference type="InterPro" id="IPR003180">
    <property type="entry name" value="MPG"/>
</dbReference>
<dbReference type="EC" id="3.2.2.-" evidence="5"/>
<dbReference type="InterPro" id="IPR036995">
    <property type="entry name" value="MPG_sf"/>
</dbReference>
<evidence type="ECO:0000256" key="3">
    <source>
        <dbReference type="ARBA" id="ARBA00022801"/>
    </source>
</evidence>
<name>A0A1H7XII0_9FLAO</name>
<dbReference type="Gene3D" id="3.10.300.10">
    <property type="entry name" value="Methylpurine-DNA glycosylase (MPG)"/>
    <property type="match status" value="1"/>
</dbReference>
<evidence type="ECO:0000256" key="2">
    <source>
        <dbReference type="ARBA" id="ARBA00022763"/>
    </source>
</evidence>